<evidence type="ECO:0000313" key="2">
    <source>
        <dbReference type="EMBL" id="KAK7605104.1"/>
    </source>
</evidence>
<evidence type="ECO:0000313" key="3">
    <source>
        <dbReference type="Proteomes" id="UP001367676"/>
    </source>
</evidence>
<keyword evidence="1" id="KW-0812">Transmembrane</keyword>
<reference evidence="2 3" key="1">
    <citation type="submission" date="2024-03" db="EMBL/GenBank/DDBJ databases">
        <title>Adaptation during the transition from Ophiocordyceps entomopathogen to insect associate is accompanied by gene loss and intensified selection.</title>
        <authorList>
            <person name="Ward C.M."/>
            <person name="Onetto C.A."/>
            <person name="Borneman A.R."/>
        </authorList>
    </citation>
    <scope>NUCLEOTIDE SEQUENCE [LARGE SCALE GENOMIC DNA]</scope>
    <source>
        <strain evidence="2">AWRI1</strain>
        <tissue evidence="2">Single Adult Female</tissue>
    </source>
</reference>
<evidence type="ECO:0000256" key="1">
    <source>
        <dbReference type="SAM" id="Phobius"/>
    </source>
</evidence>
<dbReference type="AlphaFoldDB" id="A0AAN9YB75"/>
<keyword evidence="1" id="KW-0472">Membrane</keyword>
<protein>
    <submittedName>
        <fullName evidence="2">Uncharacterized protein</fullName>
    </submittedName>
</protein>
<accession>A0AAN9YB75</accession>
<organism evidence="2 3">
    <name type="scientific">Parthenolecanium corni</name>
    <dbReference type="NCBI Taxonomy" id="536013"/>
    <lineage>
        <taxon>Eukaryota</taxon>
        <taxon>Metazoa</taxon>
        <taxon>Ecdysozoa</taxon>
        <taxon>Arthropoda</taxon>
        <taxon>Hexapoda</taxon>
        <taxon>Insecta</taxon>
        <taxon>Pterygota</taxon>
        <taxon>Neoptera</taxon>
        <taxon>Paraneoptera</taxon>
        <taxon>Hemiptera</taxon>
        <taxon>Sternorrhyncha</taxon>
        <taxon>Coccoidea</taxon>
        <taxon>Coccidae</taxon>
        <taxon>Parthenolecanium</taxon>
    </lineage>
</organism>
<dbReference type="Proteomes" id="UP001367676">
    <property type="component" value="Unassembled WGS sequence"/>
</dbReference>
<comment type="caution">
    <text evidence="2">The sequence shown here is derived from an EMBL/GenBank/DDBJ whole genome shotgun (WGS) entry which is preliminary data.</text>
</comment>
<name>A0AAN9YB75_9HEMI</name>
<dbReference type="EMBL" id="JBBCAQ010000002">
    <property type="protein sequence ID" value="KAK7605104.1"/>
    <property type="molecule type" value="Genomic_DNA"/>
</dbReference>
<keyword evidence="1" id="KW-1133">Transmembrane helix</keyword>
<proteinExistence type="predicted"/>
<feature type="transmembrane region" description="Helical" evidence="1">
    <location>
        <begin position="221"/>
        <end position="240"/>
    </location>
</feature>
<gene>
    <name evidence="2" type="ORF">V9T40_006962</name>
</gene>
<sequence length="245" mass="27381">MSSVWVSEQLGIMVSAKGRRFEWLLFAKAGCTTKVATEQFKMKDGAQVPKRRRCPFLGRYTISNNNVPWKTAASTDQIRGKPQEEKVSCENGKQILSLGCNDAETMEIHSECNSDITATYSCHGYWMDANGTSYLIALPQSPLPQSRSTKDKHCFVIYNMPDLSGIADRSHKPRHLQLYSLTKSCRPDLHIENGDPYWMFNITHHADCDGLVNGAHPLQQSHISVVLSLGIIATISALIVKQISR</sequence>
<keyword evidence="3" id="KW-1185">Reference proteome</keyword>